<dbReference type="AlphaFoldDB" id="A0A1W1H8P4"/>
<dbReference type="Proteomes" id="UP000191931">
    <property type="component" value="Unassembled WGS sequence"/>
</dbReference>
<feature type="domain" description="Nitroreductase" evidence="4">
    <location>
        <begin position="9"/>
        <end position="61"/>
    </location>
</feature>
<accession>A0A1W1H8P4</accession>
<dbReference type="PANTHER" id="PTHR23026:SF90">
    <property type="entry name" value="IODOTYROSINE DEIODINASE 1"/>
    <property type="match status" value="1"/>
</dbReference>
<protein>
    <submittedName>
        <fullName evidence="5">Putative NADH dehydrogenase/NAD(P)H nitroreductase</fullName>
        <ecNumber evidence="5">1.-.-.-</ecNumber>
    </submittedName>
</protein>
<keyword evidence="3 5" id="KW-0560">Oxidoreductase</keyword>
<proteinExistence type="predicted"/>
<dbReference type="STRING" id="1246637.MTBBW1_160014"/>
<keyword evidence="1" id="KW-0285">Flavoprotein</keyword>
<evidence type="ECO:0000256" key="1">
    <source>
        <dbReference type="ARBA" id="ARBA00022630"/>
    </source>
</evidence>
<dbReference type="EMBL" id="FWEV01000068">
    <property type="protein sequence ID" value="SLM28823.1"/>
    <property type="molecule type" value="Genomic_DNA"/>
</dbReference>
<name>A0A1W1H8P4_9BACT</name>
<dbReference type="EC" id="1.-.-.-" evidence="5"/>
<sequence>MELFEALHTRRSIRQYEDREISSEIVKKILASAMMAPSTADARTWHFILVTDSKIKDRIKDVHPYVGMVTKSPLSILICGDLSKEKFQGFWPQDCSAAMQNLLLAAHGLGLGAVWTGIYPIEDRVDKFRDILDLPENIIPFGMAVMGWPAQTVQSKERYDEGLIHLNKWGAPAYSA</sequence>
<keyword evidence="2" id="KW-0288">FMN</keyword>
<dbReference type="OrthoDB" id="9798230at2"/>
<evidence type="ECO:0000313" key="6">
    <source>
        <dbReference type="Proteomes" id="UP000191931"/>
    </source>
</evidence>
<organism evidence="5 6">
    <name type="scientific">Desulfamplus magnetovallimortis</name>
    <dbReference type="NCBI Taxonomy" id="1246637"/>
    <lineage>
        <taxon>Bacteria</taxon>
        <taxon>Pseudomonadati</taxon>
        <taxon>Thermodesulfobacteriota</taxon>
        <taxon>Desulfobacteria</taxon>
        <taxon>Desulfobacterales</taxon>
        <taxon>Desulfobacteraceae</taxon>
        <taxon>Desulfamplus</taxon>
    </lineage>
</organism>
<dbReference type="InterPro" id="IPR050627">
    <property type="entry name" value="Nitroreductase/BluB"/>
</dbReference>
<evidence type="ECO:0000313" key="5">
    <source>
        <dbReference type="EMBL" id="SLM28823.1"/>
    </source>
</evidence>
<dbReference type="PANTHER" id="PTHR23026">
    <property type="entry name" value="NADPH NITROREDUCTASE"/>
    <property type="match status" value="1"/>
</dbReference>
<evidence type="ECO:0000256" key="3">
    <source>
        <dbReference type="ARBA" id="ARBA00023002"/>
    </source>
</evidence>
<keyword evidence="6" id="KW-1185">Reference proteome</keyword>
<dbReference type="SUPFAM" id="SSF55469">
    <property type="entry name" value="FMN-dependent nitroreductase-like"/>
    <property type="match status" value="1"/>
</dbReference>
<evidence type="ECO:0000256" key="2">
    <source>
        <dbReference type="ARBA" id="ARBA00022643"/>
    </source>
</evidence>
<dbReference type="InterPro" id="IPR000415">
    <property type="entry name" value="Nitroreductase-like"/>
</dbReference>
<dbReference type="RefSeq" id="WP_080799098.1">
    <property type="nucleotide sequence ID" value="NZ_LT828540.1"/>
</dbReference>
<dbReference type="Gene3D" id="3.40.109.10">
    <property type="entry name" value="NADH Oxidase"/>
    <property type="match status" value="1"/>
</dbReference>
<gene>
    <name evidence="5" type="ORF">MTBBW1_160014</name>
</gene>
<dbReference type="InterPro" id="IPR029479">
    <property type="entry name" value="Nitroreductase"/>
</dbReference>
<dbReference type="CDD" id="cd02150">
    <property type="entry name" value="nitroreductase"/>
    <property type="match status" value="1"/>
</dbReference>
<evidence type="ECO:0000259" key="4">
    <source>
        <dbReference type="Pfam" id="PF00881"/>
    </source>
</evidence>
<reference evidence="5 6" key="1">
    <citation type="submission" date="2017-03" db="EMBL/GenBank/DDBJ databases">
        <authorList>
            <person name="Afonso C.L."/>
            <person name="Miller P.J."/>
            <person name="Scott M.A."/>
            <person name="Spackman E."/>
            <person name="Goraichik I."/>
            <person name="Dimitrov K.M."/>
            <person name="Suarez D.L."/>
            <person name="Swayne D.E."/>
        </authorList>
    </citation>
    <scope>NUCLEOTIDE SEQUENCE [LARGE SCALE GENOMIC DNA]</scope>
    <source>
        <strain evidence="5">PRJEB14757</strain>
    </source>
</reference>
<dbReference type="GO" id="GO:0016491">
    <property type="term" value="F:oxidoreductase activity"/>
    <property type="evidence" value="ECO:0007669"/>
    <property type="project" value="UniProtKB-KW"/>
</dbReference>
<feature type="domain" description="Nitroreductase" evidence="4">
    <location>
        <begin position="82"/>
        <end position="148"/>
    </location>
</feature>
<dbReference type="Pfam" id="PF00881">
    <property type="entry name" value="Nitroreductase"/>
    <property type="match status" value="2"/>
</dbReference>